<dbReference type="InParanoid" id="A0A3P8V2F3"/>
<protein>
    <recommendedName>
        <fullName evidence="6">Ig-like domain-containing protein</fullName>
    </recommendedName>
</protein>
<dbReference type="GO" id="GO:0016020">
    <property type="term" value="C:membrane"/>
    <property type="evidence" value="ECO:0007669"/>
    <property type="project" value="UniProtKB-SubCell"/>
</dbReference>
<feature type="signal peptide" evidence="5">
    <location>
        <begin position="1"/>
        <end position="22"/>
    </location>
</feature>
<proteinExistence type="predicted"/>
<keyword evidence="8" id="KW-1185">Reference proteome</keyword>
<dbReference type="OMA" id="GPRNHRS"/>
<dbReference type="STRING" id="244447.ENSCSEP00000006655"/>
<reference evidence="7" key="2">
    <citation type="submission" date="2025-08" db="UniProtKB">
        <authorList>
            <consortium name="Ensembl"/>
        </authorList>
    </citation>
    <scope>IDENTIFICATION</scope>
</reference>
<dbReference type="PANTHER" id="PTHR12080:SF59">
    <property type="entry name" value="HEPATIC AND GLIAL CELL ADHESION MOLECULE"/>
    <property type="match status" value="1"/>
</dbReference>
<evidence type="ECO:0000313" key="7">
    <source>
        <dbReference type="Ensembl" id="ENSCSEP00000006655.1"/>
    </source>
</evidence>
<dbReference type="AlphaFoldDB" id="A0A3P8V2F3"/>
<comment type="subcellular location">
    <subcellularLocation>
        <location evidence="1">Membrane</location>
    </subcellularLocation>
</comment>
<evidence type="ECO:0000256" key="2">
    <source>
        <dbReference type="ARBA" id="ARBA00022729"/>
    </source>
</evidence>
<dbReference type="SUPFAM" id="SSF48726">
    <property type="entry name" value="Immunoglobulin"/>
    <property type="match status" value="2"/>
</dbReference>
<dbReference type="InterPro" id="IPR007110">
    <property type="entry name" value="Ig-like_dom"/>
</dbReference>
<evidence type="ECO:0000313" key="8">
    <source>
        <dbReference type="Proteomes" id="UP000265120"/>
    </source>
</evidence>
<evidence type="ECO:0000256" key="3">
    <source>
        <dbReference type="ARBA" id="ARBA00023136"/>
    </source>
</evidence>
<dbReference type="GO" id="GO:0005911">
    <property type="term" value="C:cell-cell junction"/>
    <property type="evidence" value="ECO:0007669"/>
    <property type="project" value="TreeGrafter"/>
</dbReference>
<reference evidence="7" key="3">
    <citation type="submission" date="2025-09" db="UniProtKB">
        <authorList>
            <consortium name="Ensembl"/>
        </authorList>
    </citation>
    <scope>IDENTIFICATION</scope>
</reference>
<dbReference type="GeneTree" id="ENSGT00940000170627"/>
<reference evidence="7 8" key="1">
    <citation type="journal article" date="2014" name="Nat. Genet.">
        <title>Whole-genome sequence of a flatfish provides insights into ZW sex chromosome evolution and adaptation to a benthic lifestyle.</title>
        <authorList>
            <person name="Chen S."/>
            <person name="Zhang G."/>
            <person name="Shao C."/>
            <person name="Huang Q."/>
            <person name="Liu G."/>
            <person name="Zhang P."/>
            <person name="Song W."/>
            <person name="An N."/>
            <person name="Chalopin D."/>
            <person name="Volff J.N."/>
            <person name="Hong Y."/>
            <person name="Li Q."/>
            <person name="Sha Z."/>
            <person name="Zhou H."/>
            <person name="Xie M."/>
            <person name="Yu Q."/>
            <person name="Liu Y."/>
            <person name="Xiang H."/>
            <person name="Wang N."/>
            <person name="Wu K."/>
            <person name="Yang C."/>
            <person name="Zhou Q."/>
            <person name="Liao X."/>
            <person name="Yang L."/>
            <person name="Hu Q."/>
            <person name="Zhang J."/>
            <person name="Meng L."/>
            <person name="Jin L."/>
            <person name="Tian Y."/>
            <person name="Lian J."/>
            <person name="Yang J."/>
            <person name="Miao G."/>
            <person name="Liu S."/>
            <person name="Liang Z."/>
            <person name="Yan F."/>
            <person name="Li Y."/>
            <person name="Sun B."/>
            <person name="Zhang H."/>
            <person name="Zhang J."/>
            <person name="Zhu Y."/>
            <person name="Du M."/>
            <person name="Zhao Y."/>
            <person name="Schartl M."/>
            <person name="Tang Q."/>
            <person name="Wang J."/>
        </authorList>
    </citation>
    <scope>NUCLEOTIDE SEQUENCE</scope>
</reference>
<evidence type="ECO:0000256" key="5">
    <source>
        <dbReference type="SAM" id="SignalP"/>
    </source>
</evidence>
<keyword evidence="2 5" id="KW-0732">Signal</keyword>
<feature type="chain" id="PRO_5018146699" description="Ig-like domain-containing protein" evidence="5">
    <location>
        <begin position="23"/>
        <end position="240"/>
    </location>
</feature>
<dbReference type="PANTHER" id="PTHR12080">
    <property type="entry name" value="SIGNALING LYMPHOCYTIC ACTIVATION MOLECULE"/>
    <property type="match status" value="1"/>
</dbReference>
<organism evidence="7 8">
    <name type="scientific">Cynoglossus semilaevis</name>
    <name type="common">Tongue sole</name>
    <dbReference type="NCBI Taxonomy" id="244447"/>
    <lineage>
        <taxon>Eukaryota</taxon>
        <taxon>Metazoa</taxon>
        <taxon>Chordata</taxon>
        <taxon>Craniata</taxon>
        <taxon>Vertebrata</taxon>
        <taxon>Euteleostomi</taxon>
        <taxon>Actinopterygii</taxon>
        <taxon>Neopterygii</taxon>
        <taxon>Teleostei</taxon>
        <taxon>Neoteleostei</taxon>
        <taxon>Acanthomorphata</taxon>
        <taxon>Carangaria</taxon>
        <taxon>Pleuronectiformes</taxon>
        <taxon>Pleuronectoidei</taxon>
        <taxon>Cynoglossidae</taxon>
        <taxon>Cynoglossinae</taxon>
        <taxon>Cynoglossus</taxon>
    </lineage>
</organism>
<dbReference type="InterPro" id="IPR036179">
    <property type="entry name" value="Ig-like_dom_sf"/>
</dbReference>
<dbReference type="InterPro" id="IPR013783">
    <property type="entry name" value="Ig-like_fold"/>
</dbReference>
<feature type="domain" description="Ig-like" evidence="6">
    <location>
        <begin position="123"/>
        <end position="197"/>
    </location>
</feature>
<accession>A0A3P8V2F3</accession>
<evidence type="ECO:0000259" key="6">
    <source>
        <dbReference type="PROSITE" id="PS50835"/>
    </source>
</evidence>
<evidence type="ECO:0000256" key="4">
    <source>
        <dbReference type="ARBA" id="ARBA00023180"/>
    </source>
</evidence>
<name>A0A3P8V2F3_CYNSE</name>
<keyword evidence="3" id="KW-0472">Membrane</keyword>
<sequence length="240" mass="26321">MPCFVATLGLVLLWRLVNLSVAKDTCDIYEAVGQSLTLPFAFVGLTNTHVLRWTHNKTIIFYRQNGRVSVGKKEDISAAGALQLKNIQFSHAGDYRADLRHLNGTLDLTWSGRLCVMDKVLKPELTYVCDIKSNAVKLNCFVAKPQGLTFSWTLDEKTLTSETRQMLSVSLAQLTGQRNFSCGVANRVSKVRSDTVRPVCNKPLTSPDSSLLCFKRTAVVAVLAGGLGLILLLPCGQSCN</sequence>
<keyword evidence="4" id="KW-0325">Glycoprotein</keyword>
<dbReference type="Gene3D" id="2.60.40.10">
    <property type="entry name" value="Immunoglobulins"/>
    <property type="match status" value="2"/>
</dbReference>
<evidence type="ECO:0000256" key="1">
    <source>
        <dbReference type="ARBA" id="ARBA00004370"/>
    </source>
</evidence>
<dbReference type="InterPro" id="IPR015631">
    <property type="entry name" value="CD2/SLAM_rcpt"/>
</dbReference>
<dbReference type="Proteomes" id="UP000265120">
    <property type="component" value="Chromosome 6"/>
</dbReference>
<dbReference type="PROSITE" id="PS50835">
    <property type="entry name" value="IG_LIKE"/>
    <property type="match status" value="1"/>
</dbReference>
<dbReference type="Ensembl" id="ENSCSET00000006729.1">
    <property type="protein sequence ID" value="ENSCSEP00000006655.1"/>
    <property type="gene ID" value="ENSCSEG00000004312.1"/>
</dbReference>